<dbReference type="Proteomes" id="UP000324800">
    <property type="component" value="Unassembled WGS sequence"/>
</dbReference>
<organism evidence="1 2">
    <name type="scientific">Streblomastix strix</name>
    <dbReference type="NCBI Taxonomy" id="222440"/>
    <lineage>
        <taxon>Eukaryota</taxon>
        <taxon>Metamonada</taxon>
        <taxon>Preaxostyla</taxon>
        <taxon>Oxymonadida</taxon>
        <taxon>Streblomastigidae</taxon>
        <taxon>Streblomastix</taxon>
    </lineage>
</organism>
<accession>A0A5J4U091</accession>
<reference evidence="1 2" key="1">
    <citation type="submission" date="2019-03" db="EMBL/GenBank/DDBJ databases">
        <title>Single cell metagenomics reveals metabolic interactions within the superorganism composed of flagellate Streblomastix strix and complex community of Bacteroidetes bacteria on its surface.</title>
        <authorList>
            <person name="Treitli S.C."/>
            <person name="Kolisko M."/>
            <person name="Husnik F."/>
            <person name="Keeling P."/>
            <person name="Hampl V."/>
        </authorList>
    </citation>
    <scope>NUCLEOTIDE SEQUENCE [LARGE SCALE GENOMIC DNA]</scope>
    <source>
        <strain evidence="1">ST1C</strain>
    </source>
</reference>
<comment type="caution">
    <text evidence="1">The sequence shown here is derived from an EMBL/GenBank/DDBJ whole genome shotgun (WGS) entry which is preliminary data.</text>
</comment>
<dbReference type="EMBL" id="SNRW01022728">
    <property type="protein sequence ID" value="KAA6363580.1"/>
    <property type="molecule type" value="Genomic_DNA"/>
</dbReference>
<proteinExistence type="predicted"/>
<name>A0A5J4U091_9EUKA</name>
<evidence type="ECO:0000313" key="1">
    <source>
        <dbReference type="EMBL" id="KAA6363580.1"/>
    </source>
</evidence>
<sequence length="76" mass="8280">MEVVILNMSIIIPLDEKEKVDVECLIDKKDSLEIFEDVAIYYDASIPGGVESGSGGCEVGVDESSGKLSYFQLSDF</sequence>
<gene>
    <name evidence="1" type="ORF">EZS28_040894</name>
</gene>
<protein>
    <submittedName>
        <fullName evidence="1">Uncharacterized protein</fullName>
    </submittedName>
</protein>
<evidence type="ECO:0000313" key="2">
    <source>
        <dbReference type="Proteomes" id="UP000324800"/>
    </source>
</evidence>
<dbReference type="AlphaFoldDB" id="A0A5J4U091"/>